<keyword evidence="1" id="KW-0479">Metal-binding</keyword>
<evidence type="ECO:0000313" key="7">
    <source>
        <dbReference type="EMBL" id="KAK9877440.1"/>
    </source>
</evidence>
<evidence type="ECO:0000256" key="4">
    <source>
        <dbReference type="ARBA" id="ARBA00022833"/>
    </source>
</evidence>
<dbReference type="SMART" id="SM00355">
    <property type="entry name" value="ZnF_C2H2"/>
    <property type="match status" value="7"/>
</dbReference>
<comment type="caution">
    <text evidence="7">The sequence shown here is derived from an EMBL/GenBank/DDBJ whole genome shotgun (WGS) entry which is preliminary data.</text>
</comment>
<evidence type="ECO:0000313" key="8">
    <source>
        <dbReference type="Proteomes" id="UP001431783"/>
    </source>
</evidence>
<dbReference type="InterPro" id="IPR013087">
    <property type="entry name" value="Znf_C2H2_type"/>
</dbReference>
<name>A0AAW1U9A2_9CUCU</name>
<dbReference type="InterPro" id="IPR036236">
    <property type="entry name" value="Znf_C2H2_sf"/>
</dbReference>
<feature type="domain" description="C2H2-type" evidence="6">
    <location>
        <begin position="343"/>
        <end position="366"/>
    </location>
</feature>
<dbReference type="PROSITE" id="PS50157">
    <property type="entry name" value="ZINC_FINGER_C2H2_2"/>
    <property type="match status" value="3"/>
</dbReference>
<dbReference type="EMBL" id="JARQZJ010000042">
    <property type="protein sequence ID" value="KAK9877440.1"/>
    <property type="molecule type" value="Genomic_DNA"/>
</dbReference>
<accession>A0AAW1U9A2</accession>
<keyword evidence="3 5" id="KW-0863">Zinc-finger</keyword>
<sequence length="371" mass="43269">MMSSIVYENVDGLELLKTSIIDVKQEILEIGHIKVEDISDQNTIHVVNEVKVENCEISPTEEFVTVCNSQFITTKKRDDFRTEDESKRNINQKIHGSGPKEDVFSSWNPDSVKIECCENFQSKAEGQGNLASNLNLVNFKWKECISDYGCSLKSDFEQHNSIQLTLSNNKCELCEFSALSMYSIQNHIKTVHLKEKNYKCELCDYSTLRTDLIQRHITVVHLKVKNHKCKFCEYSTHSEWYLKTHIKTIHLKISDHKCELCEYNATTNSNLQRHVRSVHLKLRKHKCHLCDHSTSTSSQLRSHIEEVHLKLRKHKCKLCEYSSNRKRYLKTHIKTVHLKISDYKCELCDYNATINSNLQKHVRSVHLKISK</sequence>
<organism evidence="7 8">
    <name type="scientific">Henosepilachna vigintioctopunctata</name>
    <dbReference type="NCBI Taxonomy" id="420089"/>
    <lineage>
        <taxon>Eukaryota</taxon>
        <taxon>Metazoa</taxon>
        <taxon>Ecdysozoa</taxon>
        <taxon>Arthropoda</taxon>
        <taxon>Hexapoda</taxon>
        <taxon>Insecta</taxon>
        <taxon>Pterygota</taxon>
        <taxon>Neoptera</taxon>
        <taxon>Endopterygota</taxon>
        <taxon>Coleoptera</taxon>
        <taxon>Polyphaga</taxon>
        <taxon>Cucujiformia</taxon>
        <taxon>Coccinelloidea</taxon>
        <taxon>Coccinellidae</taxon>
        <taxon>Epilachninae</taxon>
        <taxon>Epilachnini</taxon>
        <taxon>Henosepilachna</taxon>
    </lineage>
</organism>
<reference evidence="7 8" key="1">
    <citation type="submission" date="2023-03" db="EMBL/GenBank/DDBJ databases">
        <title>Genome insight into feeding habits of ladybird beetles.</title>
        <authorList>
            <person name="Li H.-S."/>
            <person name="Huang Y.-H."/>
            <person name="Pang H."/>
        </authorList>
    </citation>
    <scope>NUCLEOTIDE SEQUENCE [LARGE SCALE GENOMIC DNA]</scope>
    <source>
        <strain evidence="7">SYSU_2023b</strain>
        <tissue evidence="7">Whole body</tissue>
    </source>
</reference>
<feature type="domain" description="C2H2-type" evidence="6">
    <location>
        <begin position="285"/>
        <end position="313"/>
    </location>
</feature>
<dbReference type="PANTHER" id="PTHR24379">
    <property type="entry name" value="KRAB AND ZINC FINGER DOMAIN-CONTAINING"/>
    <property type="match status" value="1"/>
</dbReference>
<dbReference type="SUPFAM" id="SSF57667">
    <property type="entry name" value="beta-beta-alpha zinc fingers"/>
    <property type="match status" value="4"/>
</dbReference>
<evidence type="ECO:0000256" key="2">
    <source>
        <dbReference type="ARBA" id="ARBA00022737"/>
    </source>
</evidence>
<evidence type="ECO:0000256" key="5">
    <source>
        <dbReference type="PROSITE-ProRule" id="PRU00042"/>
    </source>
</evidence>
<dbReference type="Proteomes" id="UP001431783">
    <property type="component" value="Unassembled WGS sequence"/>
</dbReference>
<dbReference type="GO" id="GO:0008270">
    <property type="term" value="F:zinc ion binding"/>
    <property type="evidence" value="ECO:0007669"/>
    <property type="project" value="UniProtKB-KW"/>
</dbReference>
<keyword evidence="8" id="KW-1185">Reference proteome</keyword>
<evidence type="ECO:0000259" key="6">
    <source>
        <dbReference type="PROSITE" id="PS50157"/>
    </source>
</evidence>
<gene>
    <name evidence="7" type="ORF">WA026_018549</name>
</gene>
<feature type="domain" description="C2H2-type" evidence="6">
    <location>
        <begin position="256"/>
        <end position="284"/>
    </location>
</feature>
<evidence type="ECO:0000256" key="3">
    <source>
        <dbReference type="ARBA" id="ARBA00022771"/>
    </source>
</evidence>
<proteinExistence type="predicted"/>
<protein>
    <recommendedName>
        <fullName evidence="6">C2H2-type domain-containing protein</fullName>
    </recommendedName>
</protein>
<evidence type="ECO:0000256" key="1">
    <source>
        <dbReference type="ARBA" id="ARBA00022723"/>
    </source>
</evidence>
<dbReference type="AlphaFoldDB" id="A0AAW1U9A2"/>
<keyword evidence="4" id="KW-0862">Zinc</keyword>
<dbReference type="PANTHER" id="PTHR24379:SF121">
    <property type="entry name" value="C2H2-TYPE DOMAIN-CONTAINING PROTEIN"/>
    <property type="match status" value="1"/>
</dbReference>
<dbReference type="Gene3D" id="3.30.160.60">
    <property type="entry name" value="Classic Zinc Finger"/>
    <property type="match status" value="4"/>
</dbReference>
<keyword evidence="2" id="KW-0677">Repeat</keyword>
<dbReference type="Pfam" id="PF00096">
    <property type="entry name" value="zf-C2H2"/>
    <property type="match status" value="3"/>
</dbReference>